<evidence type="ECO:0000313" key="2">
    <source>
        <dbReference type="Proteomes" id="UP000002431"/>
    </source>
</evidence>
<keyword evidence="2" id="KW-1185">Reference proteome</keyword>
<dbReference type="AlphaFoldDB" id="A8ZRG2"/>
<dbReference type="KEGG" id="dge:Dgeo_3030"/>
<gene>
    <name evidence="1" type="ORF">Dgeo_3030</name>
</gene>
<accession>A8ZRG2</accession>
<sequence length="196" mass="21445">MIARDTVQQGENIVTLAGRLTGNPLQWQEIVRLNKLRAPYLSDEPRAGTLSPGDAVLYPAPTAPPTPPDVNLLAAQTYKRDFRAEDGDLVLSGGHLTTEVGLANLRTALQRRLKTPLGRHPFHPGYGSLLYTHVGRVADPAHLRLVCVDARRALLRDPRVQDVTVTASWEGELLTVAYTVTPIPPGTPFSDSYRVI</sequence>
<dbReference type="HOGENOM" id="CLU_1388260_0_0_0"/>
<name>A8ZRG2_DEIGD</name>
<dbReference type="EMBL" id="CP000856">
    <property type="protein sequence ID" value="ABW35071.1"/>
    <property type="molecule type" value="Genomic_DNA"/>
</dbReference>
<organism evidence="1 2">
    <name type="scientific">Deinococcus geothermalis (strain DSM 11300 / CIP 105573 / AG-3a)</name>
    <dbReference type="NCBI Taxonomy" id="319795"/>
    <lineage>
        <taxon>Bacteria</taxon>
        <taxon>Thermotogati</taxon>
        <taxon>Deinococcota</taxon>
        <taxon>Deinococci</taxon>
        <taxon>Deinococcales</taxon>
        <taxon>Deinococcaceae</taxon>
        <taxon>Deinococcus</taxon>
    </lineage>
</organism>
<dbReference type="Gene3D" id="3.10.450.40">
    <property type="match status" value="1"/>
</dbReference>
<evidence type="ECO:0000313" key="1">
    <source>
        <dbReference type="EMBL" id="ABW35071.1"/>
    </source>
</evidence>
<keyword evidence="1" id="KW-0614">Plasmid</keyword>
<reference evidence="1" key="1">
    <citation type="submission" date="2007-10" db="EMBL/GenBank/DDBJ databases">
        <title>Complete sequence of Plasmid2 pDGEO02 of Deinococcus geothermalis DSM 11300.</title>
        <authorList>
            <consortium name="US DOE Joint Genome Institute"/>
            <person name="Copeland A."/>
            <person name="Lucas S."/>
            <person name="Lapidus A."/>
            <person name="Barry K."/>
            <person name="Detter J.C."/>
            <person name="Glavina del Rio T."/>
            <person name="Hammon N."/>
            <person name="Israni S."/>
            <person name="Dalin E."/>
            <person name="Tice H."/>
            <person name="Pitluck S."/>
            <person name="Brettin T."/>
            <person name="Bruce D."/>
            <person name="Han C."/>
            <person name="Tapia R."/>
            <person name="Saunders E."/>
            <person name="Gilna P."/>
            <person name="Schmutz J."/>
            <person name="Larimer F."/>
            <person name="Land M."/>
            <person name="Hauser L."/>
            <person name="Kyrpides N."/>
            <person name="Kim E."/>
            <person name="Daly M.J."/>
            <person name="Fredrickson J.K."/>
            <person name="Makarova K.S."/>
            <person name="Gaidamakova E.K."/>
            <person name="Zhai M."/>
            <person name="Richardson P."/>
        </authorList>
    </citation>
    <scope>NUCLEOTIDE SEQUENCE [LARGE SCALE GENOMIC DNA]</scope>
    <source>
        <strain evidence="1">DSM 11300</strain>
        <plasmid evidence="1">pDGEO02</plasmid>
    </source>
</reference>
<dbReference type="Proteomes" id="UP000002431">
    <property type="component" value="Plasmid pDGEO02"/>
</dbReference>
<proteinExistence type="predicted"/>
<dbReference type="RefSeq" id="WP_012173316.1">
    <property type="nucleotide sequence ID" value="NC_009939.1"/>
</dbReference>
<geneLocation type="plasmid" evidence="1 2">
    <name>pDGEO02</name>
</geneLocation>
<protein>
    <submittedName>
        <fullName evidence="1">GPW/gp25 family protein</fullName>
    </submittedName>
</protein>
<dbReference type="SUPFAM" id="SSF160719">
    <property type="entry name" value="gpW/gp25-like"/>
    <property type="match status" value="1"/>
</dbReference>